<evidence type="ECO:0000313" key="1">
    <source>
        <dbReference type="EMBL" id="CAG9317424.1"/>
    </source>
</evidence>
<name>A0AAU9IW79_9CILI</name>
<proteinExistence type="predicted"/>
<dbReference type="AlphaFoldDB" id="A0AAU9IW79"/>
<accession>A0AAU9IW79</accession>
<gene>
    <name evidence="1" type="ORF">BSTOLATCC_MIC19123</name>
</gene>
<dbReference type="EMBL" id="CAJZBQ010000018">
    <property type="protein sequence ID" value="CAG9317424.1"/>
    <property type="molecule type" value="Genomic_DNA"/>
</dbReference>
<reference evidence="1" key="1">
    <citation type="submission" date="2021-09" db="EMBL/GenBank/DDBJ databases">
        <authorList>
            <consortium name="AG Swart"/>
            <person name="Singh M."/>
            <person name="Singh A."/>
            <person name="Seah K."/>
            <person name="Emmerich C."/>
        </authorList>
    </citation>
    <scope>NUCLEOTIDE SEQUENCE</scope>
    <source>
        <strain evidence="1">ATCC30299</strain>
    </source>
</reference>
<sequence length="124" mass="14798">MISIIQQYQYIKKILEEYANLFQRQLKNIEIYDDNNDSNFCGKYKFCLKFISLKVWTLGMIIHLYLQISHNIFLSPERTNFRKPMIFNWAEENNEKILSLREKPIQSPGELSCKECASLQLVLE</sequence>
<evidence type="ECO:0000313" key="2">
    <source>
        <dbReference type="Proteomes" id="UP001162131"/>
    </source>
</evidence>
<protein>
    <submittedName>
        <fullName evidence="1">Uncharacterized protein</fullName>
    </submittedName>
</protein>
<keyword evidence="2" id="KW-1185">Reference proteome</keyword>
<comment type="caution">
    <text evidence="1">The sequence shown here is derived from an EMBL/GenBank/DDBJ whole genome shotgun (WGS) entry which is preliminary data.</text>
</comment>
<dbReference type="Proteomes" id="UP001162131">
    <property type="component" value="Unassembled WGS sequence"/>
</dbReference>
<organism evidence="1 2">
    <name type="scientific">Blepharisma stoltei</name>
    <dbReference type="NCBI Taxonomy" id="1481888"/>
    <lineage>
        <taxon>Eukaryota</taxon>
        <taxon>Sar</taxon>
        <taxon>Alveolata</taxon>
        <taxon>Ciliophora</taxon>
        <taxon>Postciliodesmatophora</taxon>
        <taxon>Heterotrichea</taxon>
        <taxon>Heterotrichida</taxon>
        <taxon>Blepharismidae</taxon>
        <taxon>Blepharisma</taxon>
    </lineage>
</organism>